<dbReference type="PANTHER" id="PTHR21090">
    <property type="entry name" value="AROM/DEHYDROQUINATE SYNTHASE"/>
    <property type="match status" value="1"/>
</dbReference>
<evidence type="ECO:0000259" key="8">
    <source>
        <dbReference type="Pfam" id="PF00275"/>
    </source>
</evidence>
<dbReference type="NCBIfam" id="TIGR01356">
    <property type="entry name" value="aroA"/>
    <property type="match status" value="1"/>
</dbReference>
<dbReference type="UniPathway" id="UPA00053">
    <property type="reaction ID" value="UER00089"/>
</dbReference>
<feature type="binding site" evidence="7">
    <location>
        <position position="189"/>
    </location>
    <ligand>
        <name>3-phosphoshikimate</name>
        <dbReference type="ChEBI" id="CHEBI:145989"/>
    </ligand>
</feature>
<dbReference type="InterPro" id="IPR036968">
    <property type="entry name" value="Enolpyruvate_Tfrase_sf"/>
</dbReference>
<dbReference type="HAMAP" id="MF_00210">
    <property type="entry name" value="EPSP_synth"/>
    <property type="match status" value="1"/>
</dbReference>
<comment type="function">
    <text evidence="7">Catalyzes the transfer of the enolpyruvyl moiety of phosphoenolpyruvate (PEP) to the 5-hydroxyl of shikimate-3-phosphate (S3P) to produce enolpyruvyl shikimate-3-phosphate and inorganic phosphate.</text>
</comment>
<feature type="binding site" evidence="7">
    <location>
        <position position="190"/>
    </location>
    <ligand>
        <name>phosphoenolpyruvate</name>
        <dbReference type="ChEBI" id="CHEBI:58702"/>
    </ligand>
</feature>
<comment type="caution">
    <text evidence="7">Lacks conserved residue(s) required for the propagation of feature annotation.</text>
</comment>
<evidence type="ECO:0000313" key="9">
    <source>
        <dbReference type="EMBL" id="KZX10442.1"/>
    </source>
</evidence>
<evidence type="ECO:0000256" key="5">
    <source>
        <dbReference type="ARBA" id="ARBA00023141"/>
    </source>
</evidence>
<dbReference type="PIRSF" id="PIRSF000505">
    <property type="entry name" value="EPSPS"/>
    <property type="match status" value="1"/>
</dbReference>
<dbReference type="GO" id="GO:0005737">
    <property type="term" value="C:cytoplasm"/>
    <property type="evidence" value="ECO:0007669"/>
    <property type="project" value="UniProtKB-SubCell"/>
</dbReference>
<feature type="active site" description="Proton acceptor" evidence="7">
    <location>
        <position position="346"/>
    </location>
</feature>
<name>A0A165Z9N4_9EURY</name>
<dbReference type="SUPFAM" id="SSF55205">
    <property type="entry name" value="EPT/RTPC-like"/>
    <property type="match status" value="1"/>
</dbReference>
<feature type="binding site" evidence="7">
    <location>
        <position position="115"/>
    </location>
    <ligand>
        <name>phosphoenolpyruvate</name>
        <dbReference type="ChEBI" id="CHEBI:58702"/>
    </ligand>
</feature>
<keyword evidence="3 7" id="KW-0028">Amino-acid biosynthesis</keyword>
<feature type="binding site" evidence="7">
    <location>
        <position position="21"/>
    </location>
    <ligand>
        <name>3-phosphoshikimate</name>
        <dbReference type="ChEBI" id="CHEBI:145989"/>
    </ligand>
</feature>
<comment type="subcellular location">
    <subcellularLocation>
        <location evidence="7">Cytoplasm</location>
    </subcellularLocation>
</comment>
<dbReference type="PATRIC" id="fig|55758.3.peg.1956"/>
<evidence type="ECO:0000256" key="7">
    <source>
        <dbReference type="HAMAP-Rule" id="MF_00210"/>
    </source>
</evidence>
<comment type="pathway">
    <text evidence="1">Metabolic intermediate biosynthesis; chorismate biosynthesis; chorismate from D-erythrose 4-phosphate and phosphoenolpyruvate: step 6/7.</text>
</comment>
<evidence type="ECO:0000256" key="2">
    <source>
        <dbReference type="ARBA" id="ARBA00009948"/>
    </source>
</evidence>
<dbReference type="InterPro" id="IPR001986">
    <property type="entry name" value="Enolpyruvate_Tfrase_dom"/>
</dbReference>
<proteinExistence type="inferred from homology"/>
<dbReference type="PANTHER" id="PTHR21090:SF5">
    <property type="entry name" value="PENTAFUNCTIONAL AROM POLYPEPTIDE"/>
    <property type="match status" value="1"/>
</dbReference>
<dbReference type="Pfam" id="PF00275">
    <property type="entry name" value="EPSP_synthase"/>
    <property type="match status" value="1"/>
</dbReference>
<feature type="binding site" evidence="7">
    <location>
        <position position="26"/>
    </location>
    <ligand>
        <name>3-phosphoshikimate</name>
        <dbReference type="ChEBI" id="CHEBI:145989"/>
    </ligand>
</feature>
<keyword evidence="5 7" id="KW-0057">Aromatic amino acid biosynthesis</keyword>
<protein>
    <recommendedName>
        <fullName evidence="7">3-phosphoshikimate 1-carboxyvinyltransferase</fullName>
        <ecNumber evidence="7">2.5.1.19</ecNumber>
    </recommendedName>
    <alternativeName>
        <fullName evidence="7">5-enolpyruvylshikimate-3-phosphate synthase</fullName>
        <shortName evidence="7">EPSP synthase</shortName>
        <shortName evidence="7">EPSPS</shortName>
    </alternativeName>
</protein>
<feature type="binding site" evidence="7">
    <location>
        <position position="346"/>
    </location>
    <ligand>
        <name>3-phosphoshikimate</name>
        <dbReference type="ChEBI" id="CHEBI:145989"/>
    </ligand>
</feature>
<feature type="binding site" evidence="7">
    <location>
        <position position="190"/>
    </location>
    <ligand>
        <name>3-phosphoshikimate</name>
        <dbReference type="ChEBI" id="CHEBI:145989"/>
    </ligand>
</feature>
<dbReference type="GO" id="GO:0009073">
    <property type="term" value="P:aromatic amino acid family biosynthetic process"/>
    <property type="evidence" value="ECO:0007669"/>
    <property type="project" value="UniProtKB-KW"/>
</dbReference>
<dbReference type="EMBL" id="LWMT01000274">
    <property type="protein sequence ID" value="KZX10442.1"/>
    <property type="molecule type" value="Genomic_DNA"/>
</dbReference>
<evidence type="ECO:0000256" key="4">
    <source>
        <dbReference type="ARBA" id="ARBA00022679"/>
    </source>
</evidence>
<feature type="domain" description="Enolpyruvate transferase" evidence="8">
    <location>
        <begin position="6"/>
        <end position="450"/>
    </location>
</feature>
<dbReference type="OrthoDB" id="43788at2157"/>
<keyword evidence="4 7" id="KW-0808">Transferase</keyword>
<dbReference type="Proteomes" id="UP000077066">
    <property type="component" value="Unassembled WGS sequence"/>
</dbReference>
<evidence type="ECO:0000256" key="6">
    <source>
        <dbReference type="ARBA" id="ARBA00044633"/>
    </source>
</evidence>
<dbReference type="AlphaFoldDB" id="A0A165Z9N4"/>
<dbReference type="CDD" id="cd01556">
    <property type="entry name" value="EPSP_synthase"/>
    <property type="match status" value="1"/>
</dbReference>
<dbReference type="GO" id="GO:0009423">
    <property type="term" value="P:chorismate biosynthetic process"/>
    <property type="evidence" value="ECO:0007669"/>
    <property type="project" value="UniProtKB-UniRule"/>
</dbReference>
<keyword evidence="10" id="KW-1185">Reference proteome</keyword>
<reference evidence="9 10" key="1">
    <citation type="submission" date="2016-04" db="EMBL/GenBank/DDBJ databases">
        <title>Genome sequence of Methanobrevibacter filiformis DSM 11501.</title>
        <authorList>
            <person name="Poehlein A."/>
            <person name="Seedorf H."/>
            <person name="Daniel R."/>
        </authorList>
    </citation>
    <scope>NUCLEOTIDE SEQUENCE [LARGE SCALE GENOMIC DNA]</scope>
    <source>
        <strain evidence="9 10">DSM 11501</strain>
    </source>
</reference>
<keyword evidence="7" id="KW-0963">Cytoplasm</keyword>
<evidence type="ECO:0000313" key="10">
    <source>
        <dbReference type="Proteomes" id="UP000077066"/>
    </source>
</evidence>
<dbReference type="GO" id="GO:0008652">
    <property type="term" value="P:amino acid biosynthetic process"/>
    <property type="evidence" value="ECO:0007669"/>
    <property type="project" value="UniProtKB-KW"/>
</dbReference>
<feature type="binding site" evidence="7">
    <location>
        <position position="143"/>
    </location>
    <ligand>
        <name>phosphoenolpyruvate</name>
        <dbReference type="ChEBI" id="CHEBI:58702"/>
    </ligand>
</feature>
<feature type="binding site" evidence="7">
    <location>
        <position position="22"/>
    </location>
    <ligand>
        <name>3-phosphoshikimate</name>
        <dbReference type="ChEBI" id="CHEBI:145989"/>
    </ligand>
</feature>
<feature type="binding site" evidence="7">
    <location>
        <position position="417"/>
    </location>
    <ligand>
        <name>phosphoenolpyruvate</name>
        <dbReference type="ChEBI" id="CHEBI:58702"/>
    </ligand>
</feature>
<gene>
    <name evidence="7 9" type="primary">aroA</name>
    <name evidence="9" type="ORF">MBFIL_17410</name>
</gene>
<dbReference type="EC" id="2.5.1.19" evidence="7"/>
<organism evidence="9 10">
    <name type="scientific">Methanobrevibacter filiformis</name>
    <dbReference type="NCBI Taxonomy" id="55758"/>
    <lineage>
        <taxon>Archaea</taxon>
        <taxon>Methanobacteriati</taxon>
        <taxon>Methanobacteriota</taxon>
        <taxon>Methanomada group</taxon>
        <taxon>Methanobacteria</taxon>
        <taxon>Methanobacteriales</taxon>
        <taxon>Methanobacteriaceae</taxon>
        <taxon>Methanobrevibacter</taxon>
    </lineage>
</organism>
<evidence type="ECO:0000256" key="1">
    <source>
        <dbReference type="ARBA" id="ARBA00004811"/>
    </source>
</evidence>
<comment type="caution">
    <text evidence="9">The sequence shown here is derived from an EMBL/GenBank/DDBJ whole genome shotgun (WGS) entry which is preliminary data.</text>
</comment>
<dbReference type="Gene3D" id="3.65.10.10">
    <property type="entry name" value="Enolpyruvate transferase domain"/>
    <property type="match status" value="2"/>
</dbReference>
<comment type="similarity">
    <text evidence="2 7">Belongs to the EPSP synthase family.</text>
</comment>
<sequence length="462" mass="49182">MLLKVKKLSEIGGIVKAPPSKSYTHRAVIISSFANGESTLHDPLISQDTLASIKASKCFGAELEVIGIPNSYGDEIDINNVSKNITGHDKVSINVKGTENIHNYSSNAIDLMNSGTTLRIMTSIAGLADNGVIFTGDSSLKTRPMGLLLEAIKPLGGDAVSIEGNEKPPIAINPGFIGGKTSIGGNVSSQFISSILIAGAISKLGIELEVKGDFISKSYVAMTLDVMEKFGIKIDSDLFTKHDDCDRDLKKSSSATFKISPQEYIGADYVIEGDYSSASYLLGAVAIAGGEITVKNLFKDSKQGDKLIIDVLRRMGAKISIGNDSVTLTSSGELNGIDIDLHDAPDLLLTVAVLGALANGKTTIYGVRHARFKETDRIAKCAEELKKLHCNVCELEDGLVIEGGLSSGTVNSHSDHRIAMAFSLIGLKHEIAIDNGEVFDVSFPNFIEAMNEIGVVVYLDNS</sequence>
<feature type="binding site" evidence="7">
    <location>
        <position position="188"/>
    </location>
    <ligand>
        <name>3-phosphoshikimate</name>
        <dbReference type="ChEBI" id="CHEBI:145989"/>
    </ligand>
</feature>
<comment type="catalytic activity">
    <reaction evidence="6">
        <text>3-phosphoshikimate + phosphoenolpyruvate = 5-O-(1-carboxyvinyl)-3-phosphoshikimate + phosphate</text>
        <dbReference type="Rhea" id="RHEA:21256"/>
        <dbReference type="ChEBI" id="CHEBI:43474"/>
        <dbReference type="ChEBI" id="CHEBI:57701"/>
        <dbReference type="ChEBI" id="CHEBI:58702"/>
        <dbReference type="ChEBI" id="CHEBI:145989"/>
        <dbReference type="EC" id="2.5.1.19"/>
    </reaction>
    <physiologicalReaction direction="left-to-right" evidence="6">
        <dbReference type="Rhea" id="RHEA:21257"/>
    </physiologicalReaction>
</comment>
<feature type="binding site" evidence="7">
    <location>
        <position position="377"/>
    </location>
    <ligand>
        <name>phosphoenolpyruvate</name>
        <dbReference type="ChEBI" id="CHEBI:58702"/>
    </ligand>
</feature>
<dbReference type="InterPro" id="IPR013792">
    <property type="entry name" value="RNA3'P_cycl/enolpyr_Trfase_a/b"/>
</dbReference>
<dbReference type="InterPro" id="IPR006264">
    <property type="entry name" value="EPSP_synthase"/>
</dbReference>
<evidence type="ECO:0000256" key="3">
    <source>
        <dbReference type="ARBA" id="ARBA00022605"/>
    </source>
</evidence>
<dbReference type="STRING" id="55758.MBFIL_17410"/>
<accession>A0A165Z9N4</accession>
<feature type="binding site" evidence="7">
    <location>
        <position position="21"/>
    </location>
    <ligand>
        <name>phosphoenolpyruvate</name>
        <dbReference type="ChEBI" id="CHEBI:58702"/>
    </ligand>
</feature>
<dbReference type="GO" id="GO:0003866">
    <property type="term" value="F:3-phosphoshikimate 1-carboxyvinyltransferase activity"/>
    <property type="evidence" value="ECO:0007669"/>
    <property type="project" value="UniProtKB-UniRule"/>
</dbReference>
<dbReference type="RefSeq" id="WP_066973698.1">
    <property type="nucleotide sequence ID" value="NZ_LWMT01000274.1"/>
</dbReference>
<comment type="subunit">
    <text evidence="7">Monomer.</text>
</comment>
<feature type="binding site" evidence="7">
    <location>
        <position position="373"/>
    </location>
    <ligand>
        <name>3-phosphoshikimate</name>
        <dbReference type="ChEBI" id="CHEBI:145989"/>
    </ligand>
</feature>
<feature type="binding site" evidence="7">
    <location>
        <position position="216"/>
    </location>
    <ligand>
        <name>3-phosphoshikimate</name>
        <dbReference type="ChEBI" id="CHEBI:145989"/>
    </ligand>
</feature>